<evidence type="ECO:0000259" key="9">
    <source>
        <dbReference type="PROSITE" id="PS50928"/>
    </source>
</evidence>
<dbReference type="InterPro" id="IPR000515">
    <property type="entry name" value="MetI-like"/>
</dbReference>
<feature type="transmembrane region" description="Helical" evidence="8">
    <location>
        <begin position="387"/>
        <end position="407"/>
    </location>
</feature>
<comment type="caution">
    <text evidence="10">The sequence shown here is derived from an EMBL/GenBank/DDBJ whole genome shotgun (WGS) entry which is preliminary data.</text>
</comment>
<evidence type="ECO:0000256" key="3">
    <source>
        <dbReference type="ARBA" id="ARBA00022448"/>
    </source>
</evidence>
<dbReference type="GO" id="GO:0005886">
    <property type="term" value="C:plasma membrane"/>
    <property type="evidence" value="ECO:0007669"/>
    <property type="project" value="UniProtKB-SubCell"/>
</dbReference>
<evidence type="ECO:0000313" key="11">
    <source>
        <dbReference type="Proteomes" id="UP000628736"/>
    </source>
</evidence>
<feature type="transmembrane region" description="Helical" evidence="8">
    <location>
        <begin position="67"/>
        <end position="91"/>
    </location>
</feature>
<protein>
    <submittedName>
        <fullName evidence="10">Iron ABC transporter permease</fullName>
    </submittedName>
</protein>
<feature type="transmembrane region" description="Helical" evidence="8">
    <location>
        <begin position="476"/>
        <end position="498"/>
    </location>
</feature>
<dbReference type="EMBL" id="JACOPO010000012">
    <property type="protein sequence ID" value="MBC5723685.1"/>
    <property type="molecule type" value="Genomic_DNA"/>
</dbReference>
<evidence type="ECO:0000256" key="6">
    <source>
        <dbReference type="ARBA" id="ARBA00022989"/>
    </source>
</evidence>
<feature type="domain" description="ABC transmembrane type-1" evidence="9">
    <location>
        <begin position="63"/>
        <end position="267"/>
    </location>
</feature>
<keyword evidence="7 8" id="KW-0472">Membrane</keyword>
<dbReference type="Pfam" id="PF00528">
    <property type="entry name" value="BPD_transp_1"/>
    <property type="match status" value="2"/>
</dbReference>
<feature type="domain" description="ABC transmembrane type-1" evidence="9">
    <location>
        <begin position="349"/>
        <end position="539"/>
    </location>
</feature>
<evidence type="ECO:0000256" key="1">
    <source>
        <dbReference type="ARBA" id="ARBA00004651"/>
    </source>
</evidence>
<dbReference type="RefSeq" id="WP_147573426.1">
    <property type="nucleotide sequence ID" value="NZ_JACOPO010000012.1"/>
</dbReference>
<dbReference type="Proteomes" id="UP000628736">
    <property type="component" value="Unassembled WGS sequence"/>
</dbReference>
<feature type="transmembrane region" description="Helical" evidence="8">
    <location>
        <begin position="190"/>
        <end position="215"/>
    </location>
</feature>
<dbReference type="GO" id="GO:0055085">
    <property type="term" value="P:transmembrane transport"/>
    <property type="evidence" value="ECO:0007669"/>
    <property type="project" value="InterPro"/>
</dbReference>
<feature type="transmembrane region" description="Helical" evidence="8">
    <location>
        <begin position="299"/>
        <end position="320"/>
    </location>
</feature>
<evidence type="ECO:0000256" key="7">
    <source>
        <dbReference type="ARBA" id="ARBA00023136"/>
    </source>
</evidence>
<keyword evidence="11" id="KW-1185">Reference proteome</keyword>
<dbReference type="SUPFAM" id="SSF161098">
    <property type="entry name" value="MetI-like"/>
    <property type="match status" value="2"/>
</dbReference>
<feature type="transmembrane region" description="Helical" evidence="8">
    <location>
        <begin position="98"/>
        <end position="121"/>
    </location>
</feature>
<name>A0A8J6IZ13_9FIRM</name>
<dbReference type="Gene3D" id="1.10.3720.10">
    <property type="entry name" value="MetI-like"/>
    <property type="match status" value="2"/>
</dbReference>
<dbReference type="PROSITE" id="PS50928">
    <property type="entry name" value="ABC_TM1"/>
    <property type="match status" value="2"/>
</dbReference>
<dbReference type="AlphaFoldDB" id="A0A8J6IZ13"/>
<gene>
    <name evidence="10" type="ORF">H8S11_12790</name>
</gene>
<feature type="transmembrane region" description="Helical" evidence="8">
    <location>
        <begin position="413"/>
        <end position="431"/>
    </location>
</feature>
<organism evidence="10 11">
    <name type="scientific">Flintibacter hominis</name>
    <dbReference type="NCBI Taxonomy" id="2763048"/>
    <lineage>
        <taxon>Bacteria</taxon>
        <taxon>Bacillati</taxon>
        <taxon>Bacillota</taxon>
        <taxon>Clostridia</taxon>
        <taxon>Eubacteriales</taxon>
        <taxon>Flintibacter</taxon>
    </lineage>
</organism>
<keyword evidence="4" id="KW-1003">Cell membrane</keyword>
<reference evidence="10" key="1">
    <citation type="submission" date="2020-08" db="EMBL/GenBank/DDBJ databases">
        <title>Genome public.</title>
        <authorList>
            <person name="Liu C."/>
            <person name="Sun Q."/>
        </authorList>
    </citation>
    <scope>NUCLEOTIDE SEQUENCE</scope>
    <source>
        <strain evidence="10">NSJ-23</strain>
    </source>
</reference>
<accession>A0A8J6IZ13</accession>
<keyword evidence="3 8" id="KW-0813">Transport</keyword>
<dbReference type="PANTHER" id="PTHR42929:SF6">
    <property type="entry name" value="IRON(III)-TRANSPORT SYSTEM PERMEASE PROTEIN SFUB"/>
    <property type="match status" value="1"/>
</dbReference>
<keyword evidence="6 8" id="KW-1133">Transmembrane helix</keyword>
<evidence type="ECO:0000256" key="4">
    <source>
        <dbReference type="ARBA" id="ARBA00022475"/>
    </source>
</evidence>
<evidence type="ECO:0000313" key="10">
    <source>
        <dbReference type="EMBL" id="MBC5723685.1"/>
    </source>
</evidence>
<dbReference type="InterPro" id="IPR035906">
    <property type="entry name" value="MetI-like_sf"/>
</dbReference>
<feature type="transmembrane region" description="Helical" evidence="8">
    <location>
        <begin position="12"/>
        <end position="31"/>
    </location>
</feature>
<evidence type="ECO:0000256" key="2">
    <source>
        <dbReference type="ARBA" id="ARBA00007069"/>
    </source>
</evidence>
<feature type="transmembrane region" description="Helical" evidence="8">
    <location>
        <begin position="518"/>
        <end position="542"/>
    </location>
</feature>
<feature type="transmembrane region" description="Helical" evidence="8">
    <location>
        <begin position="246"/>
        <end position="266"/>
    </location>
</feature>
<comment type="subcellular location">
    <subcellularLocation>
        <location evidence="1 8">Cell membrane</location>
        <topology evidence="1 8">Multi-pass membrane protein</topology>
    </subcellularLocation>
</comment>
<dbReference type="PANTHER" id="PTHR42929">
    <property type="entry name" value="INNER MEMBRANE ABC TRANSPORTER PERMEASE PROTEIN YDCU-RELATED-RELATED"/>
    <property type="match status" value="1"/>
</dbReference>
<dbReference type="CDD" id="cd06261">
    <property type="entry name" value="TM_PBP2"/>
    <property type="match status" value="2"/>
</dbReference>
<feature type="transmembrane region" description="Helical" evidence="8">
    <location>
        <begin position="354"/>
        <end position="375"/>
    </location>
</feature>
<keyword evidence="5 8" id="KW-0812">Transmembrane</keyword>
<evidence type="ECO:0000256" key="8">
    <source>
        <dbReference type="RuleBase" id="RU363032"/>
    </source>
</evidence>
<proteinExistence type="inferred from homology"/>
<evidence type="ECO:0000256" key="5">
    <source>
        <dbReference type="ARBA" id="ARBA00022692"/>
    </source>
</evidence>
<sequence length="550" mass="59922">MTVKKKKFELWTVVSLVLLATFLLFLVYPMFGLLKQSVITPEGQFSLAEFTKFFSKSYYTDTMVNSMLVTVSVTAVSLILGIPIAYFYSFYKIKGAKALFVISILCSMSAPFIGAYSWIMLLGRSGVITQFLLGLGIDIGSIYGFKGILLVQSLKFFPLVFIYMNGAFKNIDNTLMEASANMGCTGVSRLFRIVLALSMPTILAAGLMVFMQAFADFGTPMLMGEGFQTFPVLIYNQYLGEGGQNFNFAAALAMIAVIITAVVFGIQKFATSRFKFSMNALHPVEKKDAKGLSGFLMHLYCYVLVAVAFLPQLYIIYLSFRNCSGAVFKPGFSLGNYEAATKKLLGRSIKNTTVMGILALVIIIVIAVLIAYLVVRRSSALNNTIDTLSMLPYIMPGAVIGLALLIAFGKKPFALTGTMTIMIIALVIRRLPYTIRSATATLMQISMSIEEAAISLGASKAKTFVKITVPMMANGIFSGAILSWVAIVTELSSSIILYNQKSITLTMSTYVAISRGNYGLAAAFAAILTLITTISLLIYLAVTKSEDVRL</sequence>
<comment type="similarity">
    <text evidence="2">Belongs to the binding-protein-dependent transport system permease family. CysTW subfamily.</text>
</comment>